<accession>B9SXB4</accession>
<evidence type="ECO:0000313" key="2">
    <source>
        <dbReference type="Proteomes" id="UP000008311"/>
    </source>
</evidence>
<organism evidence="1 2">
    <name type="scientific">Ricinus communis</name>
    <name type="common">Castor bean</name>
    <dbReference type="NCBI Taxonomy" id="3988"/>
    <lineage>
        <taxon>Eukaryota</taxon>
        <taxon>Viridiplantae</taxon>
        <taxon>Streptophyta</taxon>
        <taxon>Embryophyta</taxon>
        <taxon>Tracheophyta</taxon>
        <taxon>Spermatophyta</taxon>
        <taxon>Magnoliopsida</taxon>
        <taxon>eudicotyledons</taxon>
        <taxon>Gunneridae</taxon>
        <taxon>Pentapetalae</taxon>
        <taxon>rosids</taxon>
        <taxon>fabids</taxon>
        <taxon>Malpighiales</taxon>
        <taxon>Euphorbiaceae</taxon>
        <taxon>Acalyphoideae</taxon>
        <taxon>Acalypheae</taxon>
        <taxon>Ricinus</taxon>
    </lineage>
</organism>
<proteinExistence type="predicted"/>
<dbReference type="InParanoid" id="B9SXB4"/>
<reference evidence="2" key="1">
    <citation type="journal article" date="2010" name="Nat. Biotechnol.">
        <title>Draft genome sequence of the oilseed species Ricinus communis.</title>
        <authorList>
            <person name="Chan A.P."/>
            <person name="Crabtree J."/>
            <person name="Zhao Q."/>
            <person name="Lorenzi H."/>
            <person name="Orvis J."/>
            <person name="Puiu D."/>
            <person name="Melake-Berhan A."/>
            <person name="Jones K.M."/>
            <person name="Redman J."/>
            <person name="Chen G."/>
            <person name="Cahoon E.B."/>
            <person name="Gedil M."/>
            <person name="Stanke M."/>
            <person name="Haas B.J."/>
            <person name="Wortman J.R."/>
            <person name="Fraser-Liggett C.M."/>
            <person name="Ravel J."/>
            <person name="Rabinowicz P.D."/>
        </authorList>
    </citation>
    <scope>NUCLEOTIDE SEQUENCE [LARGE SCALE GENOMIC DNA]</scope>
    <source>
        <strain evidence="2">cv. Hale</strain>
    </source>
</reference>
<dbReference type="EMBL" id="EQ974221">
    <property type="protein sequence ID" value="EEF31741.1"/>
    <property type="molecule type" value="Genomic_DNA"/>
</dbReference>
<dbReference type="AlphaFoldDB" id="B9SXB4"/>
<keyword evidence="2" id="KW-1185">Reference proteome</keyword>
<gene>
    <name evidence="1" type="ORF">RCOM_0782620</name>
</gene>
<protein>
    <submittedName>
        <fullName evidence="1">Uncharacterized protein</fullName>
    </submittedName>
</protein>
<dbReference type="Proteomes" id="UP000008311">
    <property type="component" value="Unassembled WGS sequence"/>
</dbReference>
<name>B9SXB4_RICCO</name>
<evidence type="ECO:0000313" key="1">
    <source>
        <dbReference type="EMBL" id="EEF31741.1"/>
    </source>
</evidence>
<sequence>MHTVKVILVENSNRTTIQLRLNVSMGGRMECCLKDYYHVKSVVKLPREEGMSSKK</sequence>